<evidence type="ECO:0008006" key="4">
    <source>
        <dbReference type="Google" id="ProtNLM"/>
    </source>
</evidence>
<accession>C0QDE9</accession>
<feature type="chain" id="PRO_5002900534" description="DUF4403 family protein" evidence="1">
    <location>
        <begin position="27"/>
        <end position="207"/>
    </location>
</feature>
<dbReference type="HOGENOM" id="CLU_1324616_0_0_7"/>
<keyword evidence="1" id="KW-0732">Signal</keyword>
<dbReference type="Proteomes" id="UP000000442">
    <property type="component" value="Chromosome"/>
</dbReference>
<dbReference type="EMBL" id="CP001087">
    <property type="protein sequence ID" value="ACN15213.1"/>
    <property type="molecule type" value="Genomic_DNA"/>
</dbReference>
<protein>
    <recommendedName>
        <fullName evidence="4">DUF4403 family protein</fullName>
    </recommendedName>
</protein>
<organism evidence="2 3">
    <name type="scientific">Desulforapulum autotrophicum (strain ATCC 43914 / DSM 3382 / VKM B-1955 / HRM2)</name>
    <name type="common">Desulfobacterium autotrophicum</name>
    <dbReference type="NCBI Taxonomy" id="177437"/>
    <lineage>
        <taxon>Bacteria</taxon>
        <taxon>Pseudomonadati</taxon>
        <taxon>Thermodesulfobacteriota</taxon>
        <taxon>Desulfobacteria</taxon>
        <taxon>Desulfobacterales</taxon>
        <taxon>Desulfobacteraceae</taxon>
        <taxon>Desulforapulum</taxon>
    </lineage>
</organism>
<dbReference type="AlphaFoldDB" id="C0QDE9"/>
<feature type="signal peptide" evidence="1">
    <location>
        <begin position="1"/>
        <end position="26"/>
    </location>
</feature>
<reference evidence="2 3" key="1">
    <citation type="journal article" date="2009" name="Environ. Microbiol.">
        <title>Genome sequence of Desulfobacterium autotrophicum HRM2, a marine sulfate reducer oxidizing organic carbon completely to carbon dioxide.</title>
        <authorList>
            <person name="Strittmatter A.W."/>
            <person name="Liesegang H."/>
            <person name="Rabus R."/>
            <person name="Decker I."/>
            <person name="Amann J."/>
            <person name="Andres S."/>
            <person name="Henne A."/>
            <person name="Fricke W.F."/>
            <person name="Martinez-Arias R."/>
            <person name="Bartels D."/>
            <person name="Goesmann A."/>
            <person name="Krause L."/>
            <person name="Puehler A."/>
            <person name="Klenk H.P."/>
            <person name="Richter M."/>
            <person name="Schuler M."/>
            <person name="Gloeckner F.O."/>
            <person name="Meyerdierks A."/>
            <person name="Gottschalk G."/>
            <person name="Amann R."/>
        </authorList>
    </citation>
    <scope>NUCLEOTIDE SEQUENCE [LARGE SCALE GENOMIC DNA]</scope>
    <source>
        <strain evidence="3">ATCC 43914 / DSM 3382 / HRM2</strain>
    </source>
</reference>
<evidence type="ECO:0000313" key="2">
    <source>
        <dbReference type="EMBL" id="ACN15213.1"/>
    </source>
</evidence>
<proteinExistence type="predicted"/>
<dbReference type="KEGG" id="dat:HRM2_21150"/>
<sequence>MGKKCIGLIFICLMGFMTICDGYAQAAPSDEITIIVPRNVIANMIKSTLPLNLEKADYLKGRLWIHAIDNITIGSDKVAFEMNIQGRNIKLETHLGNQALWMEIGNFNADFDSSFSLRYDASKRVLHVTPHVLQKNSDKKENKIAANLLQLMSLANGVEYPIEIKKLQPVLTQIGSDQFNIDMDITNIYTEKGRVLISGRPKLEKLK</sequence>
<name>C0QDE9_DESAH</name>
<evidence type="ECO:0000313" key="3">
    <source>
        <dbReference type="Proteomes" id="UP000000442"/>
    </source>
</evidence>
<evidence type="ECO:0000256" key="1">
    <source>
        <dbReference type="SAM" id="SignalP"/>
    </source>
</evidence>
<keyword evidence="3" id="KW-1185">Reference proteome</keyword>
<dbReference type="eggNOG" id="ENOG502ZKSF">
    <property type="taxonomic scope" value="Bacteria"/>
</dbReference>
<gene>
    <name evidence="2" type="ordered locus">HRM2_21150</name>
</gene>